<dbReference type="Pfam" id="PF03732">
    <property type="entry name" value="Retrotrans_gag"/>
    <property type="match status" value="1"/>
</dbReference>
<proteinExistence type="predicted"/>
<evidence type="ECO:0000313" key="2">
    <source>
        <dbReference type="EMBL" id="KAI5067618.1"/>
    </source>
</evidence>
<dbReference type="InterPro" id="IPR005162">
    <property type="entry name" value="Retrotrans_gag_dom"/>
</dbReference>
<evidence type="ECO:0000313" key="3">
    <source>
        <dbReference type="Proteomes" id="UP000886520"/>
    </source>
</evidence>
<evidence type="ECO:0000259" key="1">
    <source>
        <dbReference type="Pfam" id="PF03732"/>
    </source>
</evidence>
<dbReference type="OrthoDB" id="8057069at2759"/>
<dbReference type="EMBL" id="JABFUD020000017">
    <property type="protein sequence ID" value="KAI5067618.1"/>
    <property type="molecule type" value="Genomic_DNA"/>
</dbReference>
<feature type="domain" description="Retrotransposon gag" evidence="1">
    <location>
        <begin position="19"/>
        <end position="91"/>
    </location>
</feature>
<sequence length="162" mass="18553">MLTVLRMPSDEAKLQTLPLVLRGKAKVWFDGLEDVHKQNWLGFCEQFLQRYRKVVSPAEADAKIKGLQQDVRANFDAFVDKFEAFWRDLAAATQATNAGYLKLERFLSCLHPYVRERVDYEDPITYDEAVRVARAKSRKMKKKMEAGLLESAVMVASGPKPK</sequence>
<accession>A0A9D4UGQ9</accession>
<dbReference type="Proteomes" id="UP000886520">
    <property type="component" value="Chromosome 17"/>
</dbReference>
<reference evidence="2" key="1">
    <citation type="submission" date="2021-01" db="EMBL/GenBank/DDBJ databases">
        <title>Adiantum capillus-veneris genome.</title>
        <authorList>
            <person name="Fang Y."/>
            <person name="Liao Q."/>
        </authorList>
    </citation>
    <scope>NUCLEOTIDE SEQUENCE</scope>
    <source>
        <strain evidence="2">H3</strain>
        <tissue evidence="2">Leaf</tissue>
    </source>
</reference>
<protein>
    <recommendedName>
        <fullName evidence="1">Retrotransposon gag domain-containing protein</fullName>
    </recommendedName>
</protein>
<gene>
    <name evidence="2" type="ORF">GOP47_0018146</name>
</gene>
<dbReference type="AlphaFoldDB" id="A0A9D4UGQ9"/>
<keyword evidence="3" id="KW-1185">Reference proteome</keyword>
<organism evidence="2 3">
    <name type="scientific">Adiantum capillus-veneris</name>
    <name type="common">Maidenhair fern</name>
    <dbReference type="NCBI Taxonomy" id="13818"/>
    <lineage>
        <taxon>Eukaryota</taxon>
        <taxon>Viridiplantae</taxon>
        <taxon>Streptophyta</taxon>
        <taxon>Embryophyta</taxon>
        <taxon>Tracheophyta</taxon>
        <taxon>Polypodiopsida</taxon>
        <taxon>Polypodiidae</taxon>
        <taxon>Polypodiales</taxon>
        <taxon>Pteridineae</taxon>
        <taxon>Pteridaceae</taxon>
        <taxon>Vittarioideae</taxon>
        <taxon>Adiantum</taxon>
    </lineage>
</organism>
<comment type="caution">
    <text evidence="2">The sequence shown here is derived from an EMBL/GenBank/DDBJ whole genome shotgun (WGS) entry which is preliminary data.</text>
</comment>
<name>A0A9D4UGQ9_ADICA</name>